<protein>
    <submittedName>
        <fullName evidence="2">Methyltransferase family protein</fullName>
    </submittedName>
</protein>
<keyword evidence="2" id="KW-0489">Methyltransferase</keyword>
<dbReference type="EMBL" id="VFPH01000001">
    <property type="protein sequence ID" value="TQM42871.1"/>
    <property type="molecule type" value="Genomic_DNA"/>
</dbReference>
<comment type="caution">
    <text evidence="2">The sequence shown here is derived from an EMBL/GenBank/DDBJ whole genome shotgun (WGS) entry which is preliminary data.</text>
</comment>
<dbReference type="InterPro" id="IPR013216">
    <property type="entry name" value="Methyltransf_11"/>
</dbReference>
<evidence type="ECO:0000313" key="3">
    <source>
        <dbReference type="Proteomes" id="UP000319818"/>
    </source>
</evidence>
<dbReference type="GO" id="GO:0032259">
    <property type="term" value="P:methylation"/>
    <property type="evidence" value="ECO:0007669"/>
    <property type="project" value="UniProtKB-KW"/>
</dbReference>
<reference evidence="2 3" key="1">
    <citation type="submission" date="2019-06" db="EMBL/GenBank/DDBJ databases">
        <title>Sequencing the genomes of 1000 actinobacteria strains.</title>
        <authorList>
            <person name="Klenk H.-P."/>
        </authorList>
    </citation>
    <scope>NUCLEOTIDE SEQUENCE [LARGE SCALE GENOMIC DNA]</scope>
    <source>
        <strain evidence="2 3">DSM 45511</strain>
    </source>
</reference>
<dbReference type="Gene3D" id="3.40.50.150">
    <property type="entry name" value="Vaccinia Virus protein VP39"/>
    <property type="match status" value="1"/>
</dbReference>
<dbReference type="Proteomes" id="UP000319818">
    <property type="component" value="Unassembled WGS sequence"/>
</dbReference>
<dbReference type="GO" id="GO:0008757">
    <property type="term" value="F:S-adenosylmethionine-dependent methyltransferase activity"/>
    <property type="evidence" value="ECO:0007669"/>
    <property type="project" value="InterPro"/>
</dbReference>
<dbReference type="AlphaFoldDB" id="A0A543G9X7"/>
<keyword evidence="2" id="KW-0808">Transferase</keyword>
<gene>
    <name evidence="2" type="ORF">FB388_0207</name>
</gene>
<dbReference type="Pfam" id="PF08241">
    <property type="entry name" value="Methyltransf_11"/>
    <property type="match status" value="1"/>
</dbReference>
<dbReference type="CDD" id="cd02440">
    <property type="entry name" value="AdoMet_MTases"/>
    <property type="match status" value="1"/>
</dbReference>
<keyword evidence="3" id="KW-1185">Reference proteome</keyword>
<dbReference type="InterPro" id="IPR029063">
    <property type="entry name" value="SAM-dependent_MTases_sf"/>
</dbReference>
<name>A0A543G9X7_9PSEU</name>
<evidence type="ECO:0000259" key="1">
    <source>
        <dbReference type="Pfam" id="PF08241"/>
    </source>
</evidence>
<dbReference type="SUPFAM" id="SSF53335">
    <property type="entry name" value="S-adenosyl-L-methionine-dependent methyltransferases"/>
    <property type="match status" value="1"/>
</dbReference>
<evidence type="ECO:0000313" key="2">
    <source>
        <dbReference type="EMBL" id="TQM42871.1"/>
    </source>
</evidence>
<proteinExistence type="predicted"/>
<accession>A0A543G9X7</accession>
<organism evidence="2 3">
    <name type="scientific">Pseudonocardia cypriaca</name>
    <dbReference type="NCBI Taxonomy" id="882449"/>
    <lineage>
        <taxon>Bacteria</taxon>
        <taxon>Bacillati</taxon>
        <taxon>Actinomycetota</taxon>
        <taxon>Actinomycetes</taxon>
        <taxon>Pseudonocardiales</taxon>
        <taxon>Pseudonocardiaceae</taxon>
        <taxon>Pseudonocardia</taxon>
    </lineage>
</organism>
<feature type="domain" description="Methyltransferase type 11" evidence="1">
    <location>
        <begin position="111"/>
        <end position="202"/>
    </location>
</feature>
<sequence>MAATRSPWLPSRAVIYEHPLAYLIGLEGVALLRGFIGEYDRDFVEARIAEVRELLADESLADAAVAVERVGTVDGYRVWSATYDDGRNSAFDFDEPVVEEIVDALPAGVAVDAACGTGRFSALLAARGHRVIGVDSSPDMLARARENVPAGEFRSGDLGALPVEDASADLVTCGLALAHVPDLRPAFAEFARVLRPGGHLVISDMHPERIARGAIPTLRDADGRPGRLPGHRHLVGDYLRAALAVGLELRRCEEPVLEPAPAAPPATELGPWDVWPWSLAAVVPEAARAADAGIPVEIIWHFRRTRLPGPAGGTPRPGRRVIA</sequence>
<dbReference type="PANTHER" id="PTHR43591">
    <property type="entry name" value="METHYLTRANSFERASE"/>
    <property type="match status" value="1"/>
</dbReference>